<keyword evidence="11" id="KW-0902">Two-component regulatory system</keyword>
<keyword evidence="9" id="KW-0067">ATP-binding</keyword>
<feature type="domain" description="Histidine kinase" evidence="14">
    <location>
        <begin position="250"/>
        <end position="339"/>
    </location>
</feature>
<dbReference type="GO" id="GO:0016020">
    <property type="term" value="C:membrane"/>
    <property type="evidence" value="ECO:0007669"/>
    <property type="project" value="UniProtKB-SubCell"/>
</dbReference>
<gene>
    <name evidence="15" type="ORF">SAMN04487974_10680</name>
</gene>
<dbReference type="InterPro" id="IPR036890">
    <property type="entry name" value="HATPase_C_sf"/>
</dbReference>
<dbReference type="Gene3D" id="3.30.565.10">
    <property type="entry name" value="Histidine kinase-like ATPase, C-terminal domain"/>
    <property type="match status" value="1"/>
</dbReference>
<feature type="transmembrane region" description="Helical" evidence="13">
    <location>
        <begin position="99"/>
        <end position="122"/>
    </location>
</feature>
<evidence type="ECO:0000256" key="5">
    <source>
        <dbReference type="ARBA" id="ARBA00022679"/>
    </source>
</evidence>
<name>A0A1G7WDF7_9HYPH</name>
<evidence type="ECO:0000256" key="1">
    <source>
        <dbReference type="ARBA" id="ARBA00000085"/>
    </source>
</evidence>
<dbReference type="GO" id="GO:0004673">
    <property type="term" value="F:protein histidine kinase activity"/>
    <property type="evidence" value="ECO:0007669"/>
    <property type="project" value="UniProtKB-EC"/>
</dbReference>
<accession>A0A1G7WDF7</accession>
<dbReference type="InterPro" id="IPR025201">
    <property type="entry name" value="KdpD_TM"/>
</dbReference>
<dbReference type="InterPro" id="IPR011495">
    <property type="entry name" value="Sig_transdc_His_kin_sub2_dim/P"/>
</dbReference>
<evidence type="ECO:0000256" key="13">
    <source>
        <dbReference type="SAM" id="Phobius"/>
    </source>
</evidence>
<dbReference type="GO" id="GO:0000160">
    <property type="term" value="P:phosphorelay signal transduction system"/>
    <property type="evidence" value="ECO:0007669"/>
    <property type="project" value="UniProtKB-KW"/>
</dbReference>
<evidence type="ECO:0000313" key="16">
    <source>
        <dbReference type="Proteomes" id="UP000199495"/>
    </source>
</evidence>
<dbReference type="Pfam" id="PF13493">
    <property type="entry name" value="DUF4118"/>
    <property type="match status" value="1"/>
</dbReference>
<keyword evidence="7" id="KW-0547">Nucleotide-binding</keyword>
<dbReference type="STRING" id="440168.SAMN04487974_10680"/>
<evidence type="ECO:0000256" key="9">
    <source>
        <dbReference type="ARBA" id="ARBA00022840"/>
    </source>
</evidence>
<dbReference type="PANTHER" id="PTHR41523:SF8">
    <property type="entry name" value="ETHYLENE RESPONSE SENSOR PROTEIN"/>
    <property type="match status" value="1"/>
</dbReference>
<dbReference type="OrthoDB" id="341208at2"/>
<dbReference type="SMART" id="SM00387">
    <property type="entry name" value="HATPase_c"/>
    <property type="match status" value="1"/>
</dbReference>
<dbReference type="PANTHER" id="PTHR41523">
    <property type="entry name" value="TWO-COMPONENT SYSTEM SENSOR PROTEIN"/>
    <property type="match status" value="1"/>
</dbReference>
<dbReference type="InterPro" id="IPR038318">
    <property type="entry name" value="KdpD_sf"/>
</dbReference>
<dbReference type="AlphaFoldDB" id="A0A1G7WDF7"/>
<evidence type="ECO:0000259" key="14">
    <source>
        <dbReference type="PROSITE" id="PS50109"/>
    </source>
</evidence>
<feature type="transmembrane region" description="Helical" evidence="13">
    <location>
        <begin position="24"/>
        <end position="43"/>
    </location>
</feature>
<evidence type="ECO:0000256" key="8">
    <source>
        <dbReference type="ARBA" id="ARBA00022777"/>
    </source>
</evidence>
<dbReference type="Proteomes" id="UP000199495">
    <property type="component" value="Unassembled WGS sequence"/>
</dbReference>
<reference evidence="15 16" key="1">
    <citation type="submission" date="2016-10" db="EMBL/GenBank/DDBJ databases">
        <authorList>
            <person name="de Groot N.N."/>
        </authorList>
    </citation>
    <scope>NUCLEOTIDE SEQUENCE [LARGE SCALE GENOMIC DNA]</scope>
    <source>
        <strain evidence="15 16">CGMCC 1.10267</strain>
    </source>
</reference>
<evidence type="ECO:0000256" key="10">
    <source>
        <dbReference type="ARBA" id="ARBA00022989"/>
    </source>
</evidence>
<evidence type="ECO:0000256" key="4">
    <source>
        <dbReference type="ARBA" id="ARBA00022553"/>
    </source>
</evidence>
<dbReference type="SUPFAM" id="SSF55874">
    <property type="entry name" value="ATPase domain of HSP90 chaperone/DNA topoisomerase II/histidine kinase"/>
    <property type="match status" value="1"/>
</dbReference>
<dbReference type="GO" id="GO:0005524">
    <property type="term" value="F:ATP binding"/>
    <property type="evidence" value="ECO:0007669"/>
    <property type="project" value="UniProtKB-KW"/>
</dbReference>
<dbReference type="EC" id="2.7.13.3" evidence="3"/>
<sequence length="339" mass="37209">MTETSERAERSFLRRLLDTHGTKLGWGFGVVAFAVAFLLRDILDGTLPPGYPFLTFFPAVILTAFVGGLAPGIAVAVLSTIASWYFFIPPFDTFAITDATALALGFFVVIMTVDLAVIHYMFRSMGALESERQKSRELARSRDLMFEEMQHRISNNLAVVSALLRMQRNSVDDEGARKALDEAATRLALIGNIHRKLHDPNGQQLPFGTFIKELCHDIVDASGTGGKVVCMVEADELFLSAERAVPVGLILTEVVSNALEHAFEGRERGTISIDLRREADEGVLLTIADDGKGLPEGFELRQARSLGLVVAQRFAEQIGAVFSMENRNGAFTRLRFANG</sequence>
<dbReference type="Pfam" id="PF02518">
    <property type="entry name" value="HATPase_c"/>
    <property type="match status" value="1"/>
</dbReference>
<dbReference type="Gene3D" id="3.30.450.20">
    <property type="entry name" value="PAS domain"/>
    <property type="match status" value="1"/>
</dbReference>
<protein>
    <recommendedName>
        <fullName evidence="3">histidine kinase</fullName>
        <ecNumber evidence="3">2.7.13.3</ecNumber>
    </recommendedName>
</protein>
<dbReference type="PROSITE" id="PS50109">
    <property type="entry name" value="HIS_KIN"/>
    <property type="match status" value="1"/>
</dbReference>
<dbReference type="Pfam" id="PF07568">
    <property type="entry name" value="HisKA_2"/>
    <property type="match status" value="1"/>
</dbReference>
<dbReference type="RefSeq" id="WP_090596430.1">
    <property type="nucleotide sequence ID" value="NZ_FNCS01000006.1"/>
</dbReference>
<keyword evidence="10 13" id="KW-1133">Transmembrane helix</keyword>
<keyword evidence="12 13" id="KW-0472">Membrane</keyword>
<evidence type="ECO:0000256" key="3">
    <source>
        <dbReference type="ARBA" id="ARBA00012438"/>
    </source>
</evidence>
<evidence type="ECO:0000313" key="15">
    <source>
        <dbReference type="EMBL" id="SDG69983.1"/>
    </source>
</evidence>
<dbReference type="Gene3D" id="1.20.120.620">
    <property type="entry name" value="Backbone structure of the membrane domain of e. Coli histidine kinase receptor kdpd"/>
    <property type="match status" value="1"/>
</dbReference>
<comment type="catalytic activity">
    <reaction evidence="1">
        <text>ATP + protein L-histidine = ADP + protein N-phospho-L-histidine.</text>
        <dbReference type="EC" id="2.7.13.3"/>
    </reaction>
</comment>
<evidence type="ECO:0000256" key="2">
    <source>
        <dbReference type="ARBA" id="ARBA00004141"/>
    </source>
</evidence>
<evidence type="ECO:0000256" key="7">
    <source>
        <dbReference type="ARBA" id="ARBA00022741"/>
    </source>
</evidence>
<dbReference type="EMBL" id="FNCS01000006">
    <property type="protein sequence ID" value="SDG69983.1"/>
    <property type="molecule type" value="Genomic_DNA"/>
</dbReference>
<keyword evidence="4" id="KW-0597">Phosphoprotein</keyword>
<keyword evidence="5" id="KW-0808">Transferase</keyword>
<keyword evidence="8 15" id="KW-0418">Kinase</keyword>
<comment type="subcellular location">
    <subcellularLocation>
        <location evidence="2">Membrane</location>
        <topology evidence="2">Multi-pass membrane protein</topology>
    </subcellularLocation>
</comment>
<evidence type="ECO:0000256" key="12">
    <source>
        <dbReference type="ARBA" id="ARBA00023136"/>
    </source>
</evidence>
<evidence type="ECO:0000256" key="6">
    <source>
        <dbReference type="ARBA" id="ARBA00022692"/>
    </source>
</evidence>
<organism evidence="15 16">
    <name type="scientific">Pelagibacterium luteolum</name>
    <dbReference type="NCBI Taxonomy" id="440168"/>
    <lineage>
        <taxon>Bacteria</taxon>
        <taxon>Pseudomonadati</taxon>
        <taxon>Pseudomonadota</taxon>
        <taxon>Alphaproteobacteria</taxon>
        <taxon>Hyphomicrobiales</taxon>
        <taxon>Devosiaceae</taxon>
        <taxon>Pelagibacterium</taxon>
    </lineage>
</organism>
<dbReference type="InterPro" id="IPR003594">
    <property type="entry name" value="HATPase_dom"/>
</dbReference>
<dbReference type="InterPro" id="IPR005467">
    <property type="entry name" value="His_kinase_dom"/>
</dbReference>
<evidence type="ECO:0000256" key="11">
    <source>
        <dbReference type="ARBA" id="ARBA00023012"/>
    </source>
</evidence>
<feature type="transmembrane region" description="Helical" evidence="13">
    <location>
        <begin position="55"/>
        <end position="87"/>
    </location>
</feature>
<keyword evidence="6 13" id="KW-0812">Transmembrane</keyword>
<proteinExistence type="predicted"/>
<keyword evidence="16" id="KW-1185">Reference proteome</keyword>